<accession>A0A1H9P0V0</accession>
<feature type="transmembrane region" description="Helical" evidence="8">
    <location>
        <begin position="92"/>
        <end position="110"/>
    </location>
</feature>
<evidence type="ECO:0000256" key="7">
    <source>
        <dbReference type="ARBA" id="ARBA00023136"/>
    </source>
</evidence>
<dbReference type="InterPro" id="IPR000537">
    <property type="entry name" value="UbiA_prenyltransferase"/>
</dbReference>
<evidence type="ECO:0000256" key="5">
    <source>
        <dbReference type="ARBA" id="ARBA00022692"/>
    </source>
</evidence>
<organism evidence="10 11">
    <name type="scientific">Lentzea flaviverrucosa</name>
    <dbReference type="NCBI Taxonomy" id="200379"/>
    <lineage>
        <taxon>Bacteria</taxon>
        <taxon>Bacillati</taxon>
        <taxon>Actinomycetota</taxon>
        <taxon>Actinomycetes</taxon>
        <taxon>Pseudonocardiales</taxon>
        <taxon>Pseudonocardiaceae</taxon>
        <taxon>Lentzea</taxon>
    </lineage>
</organism>
<dbReference type="GO" id="GO:0005886">
    <property type="term" value="C:plasma membrane"/>
    <property type="evidence" value="ECO:0007669"/>
    <property type="project" value="UniProtKB-SubCell"/>
</dbReference>
<dbReference type="AlphaFoldDB" id="A0A1H9P0V0"/>
<evidence type="ECO:0000256" key="3">
    <source>
        <dbReference type="ARBA" id="ARBA00022475"/>
    </source>
</evidence>
<dbReference type="GO" id="GO:0046428">
    <property type="term" value="F:1,4-dihydroxy-2-naphthoate polyprenyltransferase activity"/>
    <property type="evidence" value="ECO:0007669"/>
    <property type="project" value="UniProtKB-UniRule"/>
</dbReference>
<dbReference type="GO" id="GO:0042371">
    <property type="term" value="P:vitamin K biosynthetic process"/>
    <property type="evidence" value="ECO:0007669"/>
    <property type="project" value="TreeGrafter"/>
</dbReference>
<dbReference type="GO" id="GO:0009234">
    <property type="term" value="P:menaquinone biosynthetic process"/>
    <property type="evidence" value="ECO:0007669"/>
    <property type="project" value="UniProtKB-UniRule"/>
</dbReference>
<dbReference type="InterPro" id="IPR044878">
    <property type="entry name" value="UbiA_sf"/>
</dbReference>
<comment type="catalytic activity">
    <reaction evidence="8">
        <text>an all-trans-polyprenyl diphosphate + 1,4-dihydroxy-2-naphthoate + H(+) = a 2-demethylmenaquinol + CO2 + diphosphate</text>
        <dbReference type="Rhea" id="RHEA:26478"/>
        <dbReference type="Rhea" id="RHEA-COMP:9563"/>
        <dbReference type="Rhea" id="RHEA-COMP:9564"/>
        <dbReference type="ChEBI" id="CHEBI:11173"/>
        <dbReference type="ChEBI" id="CHEBI:15378"/>
        <dbReference type="ChEBI" id="CHEBI:16526"/>
        <dbReference type="ChEBI" id="CHEBI:33019"/>
        <dbReference type="ChEBI" id="CHEBI:55437"/>
        <dbReference type="ChEBI" id="CHEBI:58914"/>
        <dbReference type="EC" id="2.5.1.74"/>
    </reaction>
</comment>
<evidence type="ECO:0000313" key="11">
    <source>
        <dbReference type="Proteomes" id="UP000199028"/>
    </source>
</evidence>
<feature type="transmembrane region" description="Helical" evidence="8">
    <location>
        <begin position="220"/>
        <end position="237"/>
    </location>
</feature>
<feature type="transmembrane region" description="Helical" evidence="8">
    <location>
        <begin position="170"/>
        <end position="191"/>
    </location>
</feature>
<evidence type="ECO:0000256" key="4">
    <source>
        <dbReference type="ARBA" id="ARBA00022679"/>
    </source>
</evidence>
<dbReference type="PANTHER" id="PTHR13929">
    <property type="entry name" value="1,4-DIHYDROXY-2-NAPHTHOATE OCTAPRENYLTRANSFERASE"/>
    <property type="match status" value="1"/>
</dbReference>
<keyword evidence="7 8" id="KW-0472">Membrane</keyword>
<gene>
    <name evidence="8" type="primary">menA</name>
    <name evidence="10" type="ORF">SAMN05216195_105136</name>
</gene>
<dbReference type="PIRSF" id="PIRSF005355">
    <property type="entry name" value="UBIAD1"/>
    <property type="match status" value="1"/>
</dbReference>
<sequence>MWGMASVVQWIQGTRPRTLPNSIAPVVVGAAAAHHIDEFNVLFTVLALIVSVAFQVGVNYANDYSDGIRGTDDNRVGPFRLTGSGAAEASKVRLAAFISLGVGAVAGLVLVVLSGFWWLLAFGAVCMLGAWFYTGGKRPYGYAGLGEIAVFLFFGPAAVLGTLYVQTGEITGIGIGGSIAMGSISAAVLVANNLRDIPTDAVSGKRTLAVVLGDKDTRRLYLALVAVPFLIALGMVVRVPYALLGFLAAPVLLPAVRRVAAGRGGRDLIPVLQFTGIAMLAWAVLVSAGLVLD</sequence>
<name>A0A1H9P0V0_9PSEU</name>
<comment type="pathway">
    <text evidence="8">Quinol/quinone metabolism; menaquinone biosynthesis; menaquinol from 1,4-dihydroxy-2-naphthoate: step 1/2.</text>
</comment>
<feature type="transmembrane region" description="Helical" evidence="8">
    <location>
        <begin position="272"/>
        <end position="292"/>
    </location>
</feature>
<keyword evidence="11" id="KW-1185">Reference proteome</keyword>
<keyword evidence="4 8" id="KW-0808">Transferase</keyword>
<dbReference type="Gene3D" id="1.10.357.140">
    <property type="entry name" value="UbiA prenyltransferase"/>
    <property type="match status" value="1"/>
</dbReference>
<keyword evidence="6 8" id="KW-1133">Transmembrane helix</keyword>
<evidence type="ECO:0000256" key="8">
    <source>
        <dbReference type="HAMAP-Rule" id="MF_01937"/>
    </source>
</evidence>
<evidence type="ECO:0000313" key="10">
    <source>
        <dbReference type="EMBL" id="SER41802.1"/>
    </source>
</evidence>
<dbReference type="InterPro" id="IPR026046">
    <property type="entry name" value="UBIAD1"/>
</dbReference>
<protein>
    <recommendedName>
        <fullName evidence="8 9">1,4-dihydroxy-2-naphthoate octaprenyltransferase</fullName>
        <shortName evidence="8">DHNA-octaprenyltransferase</shortName>
        <ecNumber evidence="8 9">2.5.1.74</ecNumber>
    </recommendedName>
</protein>
<dbReference type="InterPro" id="IPR004657">
    <property type="entry name" value="MenA"/>
</dbReference>
<evidence type="ECO:0000256" key="9">
    <source>
        <dbReference type="NCBIfam" id="TIGR00751"/>
    </source>
</evidence>
<keyword evidence="3 8" id="KW-1003">Cell membrane</keyword>
<dbReference type="CDD" id="cd13962">
    <property type="entry name" value="PT_UbiA_UBIAD1"/>
    <property type="match status" value="1"/>
</dbReference>
<dbReference type="UniPathway" id="UPA00079">
    <property type="reaction ID" value="UER00168"/>
</dbReference>
<dbReference type="Proteomes" id="UP000199028">
    <property type="component" value="Unassembled WGS sequence"/>
</dbReference>
<keyword evidence="5 8" id="KW-0812">Transmembrane</keyword>
<dbReference type="EC" id="2.5.1.74" evidence="8 9"/>
<feature type="transmembrane region" description="Helical" evidence="8">
    <location>
        <begin position="140"/>
        <end position="164"/>
    </location>
</feature>
<evidence type="ECO:0000256" key="6">
    <source>
        <dbReference type="ARBA" id="ARBA00022989"/>
    </source>
</evidence>
<proteinExistence type="inferred from homology"/>
<dbReference type="Pfam" id="PF01040">
    <property type="entry name" value="UbiA"/>
    <property type="match status" value="1"/>
</dbReference>
<dbReference type="PANTHER" id="PTHR13929:SF0">
    <property type="entry name" value="UBIA PRENYLTRANSFERASE DOMAIN-CONTAINING PROTEIN 1"/>
    <property type="match status" value="1"/>
</dbReference>
<feature type="transmembrane region" description="Helical" evidence="8">
    <location>
        <begin position="116"/>
        <end position="133"/>
    </location>
</feature>
<dbReference type="HAMAP" id="MF_01937">
    <property type="entry name" value="MenA_1"/>
    <property type="match status" value="1"/>
</dbReference>
<evidence type="ECO:0000256" key="2">
    <source>
        <dbReference type="ARBA" id="ARBA00022428"/>
    </source>
</evidence>
<dbReference type="EMBL" id="FOFT01000005">
    <property type="protein sequence ID" value="SER41802.1"/>
    <property type="molecule type" value="Genomic_DNA"/>
</dbReference>
<dbReference type="NCBIfam" id="TIGR00751">
    <property type="entry name" value="menA"/>
    <property type="match status" value="1"/>
</dbReference>
<comment type="subcellular location">
    <subcellularLocation>
        <location evidence="8">Cell membrane</location>
        <topology evidence="8">Multi-pass membrane protein</topology>
    </subcellularLocation>
    <subcellularLocation>
        <location evidence="1">Membrane</location>
        <topology evidence="1">Multi-pass membrane protein</topology>
    </subcellularLocation>
</comment>
<comment type="similarity">
    <text evidence="8">Belongs to the MenA family. Type 1 subfamily.</text>
</comment>
<keyword evidence="2 8" id="KW-0474">Menaquinone biosynthesis</keyword>
<evidence type="ECO:0000256" key="1">
    <source>
        <dbReference type="ARBA" id="ARBA00004141"/>
    </source>
</evidence>
<feature type="transmembrane region" description="Helical" evidence="8">
    <location>
        <begin position="41"/>
        <end position="61"/>
    </location>
</feature>
<reference evidence="11" key="1">
    <citation type="submission" date="2016-10" db="EMBL/GenBank/DDBJ databases">
        <authorList>
            <person name="Varghese N."/>
            <person name="Submissions S."/>
        </authorList>
    </citation>
    <scope>NUCLEOTIDE SEQUENCE [LARGE SCALE GENOMIC DNA]</scope>
    <source>
        <strain evidence="11">CGMCC 4.578</strain>
    </source>
</reference>
<dbReference type="NCBIfam" id="NF004751">
    <property type="entry name" value="PRK06080.1-3"/>
    <property type="match status" value="1"/>
</dbReference>
<comment type="function">
    <text evidence="8">Conversion of 1,4-dihydroxy-2-naphthoate (DHNA) to demethylmenaquinone (DMK).</text>
</comment>